<evidence type="ECO:0000256" key="4">
    <source>
        <dbReference type="ARBA" id="ARBA00023125"/>
    </source>
</evidence>
<reference evidence="8" key="1">
    <citation type="submission" date="2021-06" db="EMBL/GenBank/DDBJ databases">
        <authorList>
            <person name="Kallberg Y."/>
            <person name="Tangrot J."/>
            <person name="Rosling A."/>
        </authorList>
    </citation>
    <scope>NUCLEOTIDE SEQUENCE</scope>
    <source>
        <strain evidence="8">87-6 pot B 2015</strain>
    </source>
</reference>
<dbReference type="InterPro" id="IPR008851">
    <property type="entry name" value="TFIIF-alpha"/>
</dbReference>
<evidence type="ECO:0000256" key="7">
    <source>
        <dbReference type="SAM" id="MobiDB-lite"/>
    </source>
</evidence>
<evidence type="ECO:0000256" key="3">
    <source>
        <dbReference type="ARBA" id="ARBA00023015"/>
    </source>
</evidence>
<evidence type="ECO:0000313" key="8">
    <source>
        <dbReference type="EMBL" id="CAG8538371.1"/>
    </source>
</evidence>
<organism evidence="8 9">
    <name type="scientific">Funneliformis mosseae</name>
    <name type="common">Endomycorrhizal fungus</name>
    <name type="synonym">Glomus mosseae</name>
    <dbReference type="NCBI Taxonomy" id="27381"/>
    <lineage>
        <taxon>Eukaryota</taxon>
        <taxon>Fungi</taxon>
        <taxon>Fungi incertae sedis</taxon>
        <taxon>Mucoromycota</taxon>
        <taxon>Glomeromycotina</taxon>
        <taxon>Glomeromycetes</taxon>
        <taxon>Glomerales</taxon>
        <taxon>Glomeraceae</taxon>
        <taxon>Funneliformis</taxon>
    </lineage>
</organism>
<dbReference type="EMBL" id="CAJVPP010001166">
    <property type="protein sequence ID" value="CAG8538371.1"/>
    <property type="molecule type" value="Genomic_DNA"/>
</dbReference>
<comment type="caution">
    <text evidence="8">The sequence shown here is derived from an EMBL/GenBank/DDBJ whole genome shotgun (WGS) entry which is preliminary data.</text>
</comment>
<dbReference type="GO" id="GO:0032968">
    <property type="term" value="P:positive regulation of transcription elongation by RNA polymerase II"/>
    <property type="evidence" value="ECO:0007669"/>
    <property type="project" value="InterPro"/>
</dbReference>
<feature type="compositionally biased region" description="Low complexity" evidence="7">
    <location>
        <begin position="1"/>
        <end position="15"/>
    </location>
</feature>
<keyword evidence="9" id="KW-1185">Reference proteome</keyword>
<dbReference type="PANTHER" id="PTHR13011:SF0">
    <property type="entry name" value="GENERAL TRANSCRIPTION FACTOR IIF SUBUNIT 1"/>
    <property type="match status" value="1"/>
</dbReference>
<accession>A0A9N9APX7</accession>
<feature type="region of interest" description="Disordered" evidence="7">
    <location>
        <begin position="495"/>
        <end position="838"/>
    </location>
</feature>
<feature type="compositionally biased region" description="Polar residues" evidence="7">
    <location>
        <begin position="717"/>
        <end position="735"/>
    </location>
</feature>
<feature type="compositionally biased region" description="Polar residues" evidence="7">
    <location>
        <begin position="16"/>
        <end position="28"/>
    </location>
</feature>
<name>A0A9N9APX7_FUNMO</name>
<dbReference type="Proteomes" id="UP000789375">
    <property type="component" value="Unassembled WGS sequence"/>
</dbReference>
<gene>
    <name evidence="8" type="ORF">FMOSSE_LOCUS5856</name>
</gene>
<keyword evidence="4" id="KW-0238">DNA-binding</keyword>
<keyword evidence="3" id="KW-0805">Transcription regulation</keyword>
<dbReference type="Pfam" id="PF05793">
    <property type="entry name" value="TFIIF_alpha"/>
    <property type="match status" value="1"/>
</dbReference>
<dbReference type="GO" id="GO:0005674">
    <property type="term" value="C:transcription factor TFIIF complex"/>
    <property type="evidence" value="ECO:0007669"/>
    <property type="project" value="TreeGrafter"/>
</dbReference>
<proteinExistence type="inferred from homology"/>
<comment type="similarity">
    <text evidence="2">Belongs to the TFIIF alpha subunit family.</text>
</comment>
<feature type="compositionally biased region" description="Low complexity" evidence="7">
    <location>
        <begin position="644"/>
        <end position="666"/>
    </location>
</feature>
<dbReference type="GO" id="GO:0006367">
    <property type="term" value="P:transcription initiation at RNA polymerase II promoter"/>
    <property type="evidence" value="ECO:0007669"/>
    <property type="project" value="InterPro"/>
</dbReference>
<dbReference type="InterPro" id="IPR011039">
    <property type="entry name" value="TFIIF_interaction"/>
</dbReference>
<dbReference type="SUPFAM" id="SSF50916">
    <property type="entry name" value="Rap30/74 interaction domains"/>
    <property type="match status" value="1"/>
</dbReference>
<feature type="compositionally biased region" description="Low complexity" evidence="7">
    <location>
        <begin position="761"/>
        <end position="773"/>
    </location>
</feature>
<feature type="region of interest" description="Disordered" evidence="7">
    <location>
        <begin position="234"/>
        <end position="256"/>
    </location>
</feature>
<dbReference type="GO" id="GO:0001096">
    <property type="term" value="F:TFIIF-class transcription factor complex binding"/>
    <property type="evidence" value="ECO:0007669"/>
    <property type="project" value="TreeGrafter"/>
</dbReference>
<feature type="compositionally biased region" description="Polar residues" evidence="7">
    <location>
        <begin position="774"/>
        <end position="789"/>
    </location>
</feature>
<keyword evidence="5" id="KW-0804">Transcription</keyword>
<feature type="compositionally biased region" description="Low complexity" evidence="7">
    <location>
        <begin position="814"/>
        <end position="837"/>
    </location>
</feature>
<feature type="compositionally biased region" description="Low complexity" evidence="7">
    <location>
        <begin position="675"/>
        <end position="687"/>
    </location>
</feature>
<dbReference type="PANTHER" id="PTHR13011">
    <property type="entry name" value="TFIIF-ALPHA"/>
    <property type="match status" value="1"/>
</dbReference>
<feature type="compositionally biased region" description="Polar residues" evidence="7">
    <location>
        <begin position="688"/>
        <end position="701"/>
    </location>
</feature>
<evidence type="ECO:0000256" key="6">
    <source>
        <dbReference type="ARBA" id="ARBA00023242"/>
    </source>
</evidence>
<protein>
    <submittedName>
        <fullName evidence="8">5217_t:CDS:1</fullName>
    </submittedName>
</protein>
<sequence length="899" mass="100404">MSQNPLQNNQNNLSPTNAGGNLARQNQLGRPRQNFVNPNFRPQEVYLDNGRTTLQRPLVNNGRTINPQVRTINPSAISQLRHNQMLASNYTSIQERVAAQNQIGLTNSMLSQVRPPFNNLSTQETSAESINSQAGSLHDQSTVNSINPKSNISNQPANIQTVQAGQSANNSTIQMNHSSVNQGIMSLNITTGQQRHSVNNLTSQTIVSANIADQSVASTSQPQNRLTLEERKKLTQGSKHLMPPRKRPPPKKPVQPPIEKKLVKEFVITGSIINAMKKVNLMRLHRGNNVLDKFQPPVKLHRRDPEAPAPSAGNTRQIEVAADVPPSKITQQTAIPITGADTSKIAPFAGARHNKKNLFKKRTTQIYLADDRQRQLKAEERLPWVLEDYDGTHTWVGHFEETDAKYGFLIKDRLDDNKLRFLPSHRWYTFRPQIKYKTLTIEEAEEEMARAKKRDNDRWMMRRWGKQNEKEKKIAEEEGGIINLKASLRTVENEDDLFGSDDEGNVKRPRRGIESDEEMEYEQVFEDDEEELPDDANPIDEENAEVVKLKKRAIHKPTSLEDEDEEEDPSLKLTQEGMQLKKLVRKLDANEAYDDSDQESNPYASEFDESEEESSSESPARTPVIGAAGTKPTPTVKTDKGKSPAKPKTAVKATGKVKAIATPKPKATAEKPKGKATAAKTKSTLTKSIPQSKIKSTTKLSTGEEAPVKTKFKSSDKPSMNQISGSMPQRSSLGKRSTMYEPSSDDDRPTTTHKRFRQNETAISSTATSNTISRPASMNVSSTVRTTTGDIKRVREVKEPIPTTGKKARTEKPISGSQAAAQSAALSSSSRADSSRLISEREVRQIISKNRELTVPTIIRTFRKRIQEDLRNRDLLLEITKNVAVLKDGCLVLKDKWGK</sequence>
<feature type="compositionally biased region" description="Acidic residues" evidence="7">
    <location>
        <begin position="606"/>
        <end position="615"/>
    </location>
</feature>
<dbReference type="AlphaFoldDB" id="A0A9N9APX7"/>
<evidence type="ECO:0000256" key="5">
    <source>
        <dbReference type="ARBA" id="ARBA00023163"/>
    </source>
</evidence>
<evidence type="ECO:0000256" key="1">
    <source>
        <dbReference type="ARBA" id="ARBA00004123"/>
    </source>
</evidence>
<comment type="subcellular location">
    <subcellularLocation>
        <location evidence="1">Nucleus</location>
    </subcellularLocation>
</comment>
<evidence type="ECO:0000256" key="2">
    <source>
        <dbReference type="ARBA" id="ARBA00005249"/>
    </source>
</evidence>
<dbReference type="GO" id="GO:0016251">
    <property type="term" value="F:RNA polymerase II general transcription initiation factor activity"/>
    <property type="evidence" value="ECO:0007669"/>
    <property type="project" value="TreeGrafter"/>
</dbReference>
<dbReference type="GO" id="GO:0003677">
    <property type="term" value="F:DNA binding"/>
    <property type="evidence" value="ECO:0007669"/>
    <property type="project" value="UniProtKB-KW"/>
</dbReference>
<evidence type="ECO:0000313" key="9">
    <source>
        <dbReference type="Proteomes" id="UP000789375"/>
    </source>
</evidence>
<keyword evidence="6" id="KW-0539">Nucleus</keyword>
<feature type="compositionally biased region" description="Acidic residues" evidence="7">
    <location>
        <begin position="515"/>
        <end position="544"/>
    </location>
</feature>
<feature type="compositionally biased region" description="Basic and acidic residues" evidence="7">
    <location>
        <begin position="790"/>
        <end position="799"/>
    </location>
</feature>
<feature type="region of interest" description="Disordered" evidence="7">
    <location>
        <begin position="1"/>
        <end position="41"/>
    </location>
</feature>